<keyword evidence="3" id="KW-1185">Reference proteome</keyword>
<feature type="compositionally biased region" description="Basic and acidic residues" evidence="1">
    <location>
        <begin position="45"/>
        <end position="55"/>
    </location>
</feature>
<organism evidence="2 3">
    <name type="scientific">Camelus dromedarius</name>
    <name type="common">Dromedary</name>
    <name type="synonym">Arabian camel</name>
    <dbReference type="NCBI Taxonomy" id="9838"/>
    <lineage>
        <taxon>Eukaryota</taxon>
        <taxon>Metazoa</taxon>
        <taxon>Chordata</taxon>
        <taxon>Craniata</taxon>
        <taxon>Vertebrata</taxon>
        <taxon>Euteleostomi</taxon>
        <taxon>Mammalia</taxon>
        <taxon>Eutheria</taxon>
        <taxon>Laurasiatheria</taxon>
        <taxon>Artiodactyla</taxon>
        <taxon>Tylopoda</taxon>
        <taxon>Camelidae</taxon>
        <taxon>Camelus</taxon>
    </lineage>
</organism>
<gene>
    <name evidence="2" type="ORF">Cadr_000010647</name>
</gene>
<name>A0A5N4DX96_CAMDR</name>
<proteinExistence type="predicted"/>
<feature type="compositionally biased region" description="Basic residues" evidence="1">
    <location>
        <begin position="1"/>
        <end position="13"/>
    </location>
</feature>
<protein>
    <submittedName>
        <fullName evidence="2">Uncharacterized protein</fullName>
    </submittedName>
</protein>
<dbReference type="EMBL" id="JWIN03000008">
    <property type="protein sequence ID" value="KAB1275771.1"/>
    <property type="molecule type" value="Genomic_DNA"/>
</dbReference>
<dbReference type="Proteomes" id="UP000299084">
    <property type="component" value="Unassembled WGS sequence"/>
</dbReference>
<comment type="caution">
    <text evidence="2">The sequence shown here is derived from an EMBL/GenBank/DDBJ whole genome shotgun (WGS) entry which is preliminary data.</text>
</comment>
<evidence type="ECO:0000313" key="2">
    <source>
        <dbReference type="EMBL" id="KAB1275771.1"/>
    </source>
</evidence>
<sequence>MVTAGSHRRKGVERKREGQGCGDQLIPLDLKASKRESVKSGGDNTGKREPHEVSGRRLCSVGISLGEAPFPWTDRRVPAPSAPTTPPAGRIPHPGKRVTVCGQRLEQVQQLGAAQMKRARPGRGLLRGGGKSGRTQDSEQRLWAWEPAHSALSSLDVATEGLKARADRPDQATGWGARQGGAACPSGALTPLREQPCAGPCAAYFPRDTEGLKAHEVEWGRESAAESERLQRPRAPGFLRGSGCRALGSIRSSAVGGATWDAEGGRLSVLPGALGGGGDLTEVVSTLGREGVFLSGPDGQPQVSSDPAGQGVFTEPDPRSVSSGPTADGLPGVHMSGRSSWSWLGHLEPCPFSCPHAAPALLPALHPWRQAARNPVLHPGLGLLPILLKRPEAGPPLPRERPGTRAVASLDTWGRRAWV</sequence>
<feature type="region of interest" description="Disordered" evidence="1">
    <location>
        <begin position="1"/>
        <end position="57"/>
    </location>
</feature>
<feature type="region of interest" description="Disordered" evidence="1">
    <location>
        <begin position="69"/>
        <end position="94"/>
    </location>
</feature>
<feature type="region of interest" description="Disordered" evidence="1">
    <location>
        <begin position="112"/>
        <end position="136"/>
    </location>
</feature>
<reference evidence="2 3" key="1">
    <citation type="journal article" date="2019" name="Mol. Ecol. Resour.">
        <title>Improving Illumina assemblies with Hi-C and long reads: an example with the North African dromedary.</title>
        <authorList>
            <person name="Elbers J.P."/>
            <person name="Rogers M.F."/>
            <person name="Perelman P.L."/>
            <person name="Proskuryakova A.A."/>
            <person name="Serdyukova N.A."/>
            <person name="Johnson W.E."/>
            <person name="Horin P."/>
            <person name="Corander J."/>
            <person name="Murphy D."/>
            <person name="Burger P.A."/>
        </authorList>
    </citation>
    <scope>NUCLEOTIDE SEQUENCE [LARGE SCALE GENOMIC DNA]</scope>
    <source>
        <strain evidence="2">Drom800</strain>
        <tissue evidence="2">Blood</tissue>
    </source>
</reference>
<accession>A0A5N4DX96</accession>
<evidence type="ECO:0000313" key="3">
    <source>
        <dbReference type="Proteomes" id="UP000299084"/>
    </source>
</evidence>
<dbReference type="AlphaFoldDB" id="A0A5N4DX96"/>
<evidence type="ECO:0000256" key="1">
    <source>
        <dbReference type="SAM" id="MobiDB-lite"/>
    </source>
</evidence>
<feature type="region of interest" description="Disordered" evidence="1">
    <location>
        <begin position="295"/>
        <end position="332"/>
    </location>
</feature>